<evidence type="ECO:0000313" key="2">
    <source>
        <dbReference type="EMBL" id="NBZ87921.1"/>
    </source>
</evidence>
<keyword evidence="3" id="KW-1185">Reference proteome</keyword>
<feature type="domain" description="Arc-like DNA binding" evidence="1">
    <location>
        <begin position="12"/>
        <end position="53"/>
    </location>
</feature>
<evidence type="ECO:0000313" key="3">
    <source>
        <dbReference type="Proteomes" id="UP001193501"/>
    </source>
</evidence>
<organism evidence="2 3">
    <name type="scientific">Stagnihabitans tardus</name>
    <dbReference type="NCBI Taxonomy" id="2699202"/>
    <lineage>
        <taxon>Bacteria</taxon>
        <taxon>Pseudomonadati</taxon>
        <taxon>Pseudomonadota</taxon>
        <taxon>Alphaproteobacteria</taxon>
        <taxon>Rhodobacterales</taxon>
        <taxon>Paracoccaceae</taxon>
        <taxon>Stagnihabitans</taxon>
    </lineage>
</organism>
<name>A0AAE5BUH6_9RHOB</name>
<accession>A0AAE5BUH6</accession>
<dbReference type="InterPro" id="IPR010985">
    <property type="entry name" value="Ribbon_hlx_hlx"/>
</dbReference>
<reference evidence="2" key="1">
    <citation type="submission" date="2020-01" db="EMBL/GenBank/DDBJ databases">
        <authorList>
            <person name="Chen W.-M."/>
        </authorList>
    </citation>
    <scope>NUCLEOTIDE SEQUENCE</scope>
    <source>
        <strain evidence="2">CYK-10</strain>
    </source>
</reference>
<evidence type="ECO:0000259" key="1">
    <source>
        <dbReference type="Pfam" id="PF03869"/>
    </source>
</evidence>
<dbReference type="SUPFAM" id="SSF47598">
    <property type="entry name" value="Ribbon-helix-helix"/>
    <property type="match status" value="1"/>
</dbReference>
<keyword evidence="2" id="KW-0238">DNA-binding</keyword>
<dbReference type="AlphaFoldDB" id="A0AAE5BUH6"/>
<dbReference type="Pfam" id="PF03869">
    <property type="entry name" value="Arc"/>
    <property type="match status" value="1"/>
</dbReference>
<dbReference type="Gene3D" id="1.10.1220.10">
    <property type="entry name" value="Met repressor-like"/>
    <property type="match status" value="1"/>
</dbReference>
<dbReference type="GO" id="GO:0003677">
    <property type="term" value="F:DNA binding"/>
    <property type="evidence" value="ECO:0007669"/>
    <property type="project" value="UniProtKB-KW"/>
</dbReference>
<protein>
    <submittedName>
        <fullName evidence="2">Arc family DNA-binding protein</fullName>
    </submittedName>
</protein>
<gene>
    <name evidence="2" type="ORF">GV832_10055</name>
</gene>
<comment type="caution">
    <text evidence="2">The sequence shown here is derived from an EMBL/GenBank/DDBJ whole genome shotgun (WGS) entry which is preliminary data.</text>
</comment>
<sequence length="116" mass="12679">MQDRDPYPSELMERFIVRMPPGMRDRIRAAAEAAGRSMNAEIVATLEATYPEPDPLSETAARDLLAYILSASTPEETEARKAEVNAKIAALGSTAMVKDVPHHGPMVFLPITPRTS</sequence>
<dbReference type="InterPro" id="IPR013321">
    <property type="entry name" value="Arc_rbn_hlx_hlx"/>
</dbReference>
<dbReference type="EMBL" id="JAABNR010000008">
    <property type="protein sequence ID" value="NBZ87921.1"/>
    <property type="molecule type" value="Genomic_DNA"/>
</dbReference>
<dbReference type="InterPro" id="IPR005569">
    <property type="entry name" value="Arc_DNA-bd_dom"/>
</dbReference>
<dbReference type="Proteomes" id="UP001193501">
    <property type="component" value="Unassembled WGS sequence"/>
</dbReference>
<dbReference type="GO" id="GO:0006355">
    <property type="term" value="P:regulation of DNA-templated transcription"/>
    <property type="evidence" value="ECO:0007669"/>
    <property type="project" value="InterPro"/>
</dbReference>
<proteinExistence type="predicted"/>
<dbReference type="RefSeq" id="WP_168774728.1">
    <property type="nucleotide sequence ID" value="NZ_JAABNR010000008.1"/>
</dbReference>